<dbReference type="EMBL" id="VSSQ01100737">
    <property type="protein sequence ID" value="MPN42767.1"/>
    <property type="molecule type" value="Genomic_DNA"/>
</dbReference>
<evidence type="ECO:0000313" key="1">
    <source>
        <dbReference type="EMBL" id="MPN42767.1"/>
    </source>
</evidence>
<reference evidence="1" key="1">
    <citation type="submission" date="2019-08" db="EMBL/GenBank/DDBJ databases">
        <authorList>
            <person name="Kucharzyk K."/>
            <person name="Murdoch R.W."/>
            <person name="Higgins S."/>
            <person name="Loffler F."/>
        </authorList>
    </citation>
    <scope>NUCLEOTIDE SEQUENCE</scope>
</reference>
<dbReference type="AlphaFoldDB" id="A0A645HUW8"/>
<gene>
    <name evidence="1" type="ORF">SDC9_190325</name>
</gene>
<organism evidence="1">
    <name type="scientific">bioreactor metagenome</name>
    <dbReference type="NCBI Taxonomy" id="1076179"/>
    <lineage>
        <taxon>unclassified sequences</taxon>
        <taxon>metagenomes</taxon>
        <taxon>ecological metagenomes</taxon>
    </lineage>
</organism>
<proteinExistence type="predicted"/>
<sequence length="172" mass="19170">MYFGQILHVKNAQQAQCLLLCLFFLFPIGGQAQHRRTEVIPHAVVHANQHVVQHCQRFKQADILKRAGNAQLVHFIRLFAAGVYAAQQNMAAGGLVHVGQQVEYRRFTGAVRADQPADFILADHKIKIVHRCQAAKIDAQMPHFQHGGLAHIPLGDDAAGHFNQFCLLFTHG</sequence>
<accession>A0A645HUW8</accession>
<dbReference type="AntiFam" id="ANF00095">
    <property type="entry name" value="Shadow ORF (opposite ABC transporters)"/>
</dbReference>
<protein>
    <submittedName>
        <fullName evidence="1">Uncharacterized protein</fullName>
    </submittedName>
</protein>
<name>A0A645HUW8_9ZZZZ</name>
<comment type="caution">
    <text evidence="1">The sequence shown here is derived from an EMBL/GenBank/DDBJ whole genome shotgun (WGS) entry which is preliminary data.</text>
</comment>